<dbReference type="GO" id="GO:0000794">
    <property type="term" value="C:condensed nuclear chromosome"/>
    <property type="evidence" value="ECO:0007669"/>
    <property type="project" value="TreeGrafter"/>
</dbReference>
<keyword evidence="3" id="KW-1185">Reference proteome</keyword>
<accession>T0MGI2</accession>
<keyword evidence="1" id="KW-0175">Coiled coil</keyword>
<dbReference type="GO" id="GO:0000722">
    <property type="term" value="P:telomere maintenance via recombination"/>
    <property type="evidence" value="ECO:0007669"/>
    <property type="project" value="TreeGrafter"/>
</dbReference>
<dbReference type="Gene3D" id="3.40.50.300">
    <property type="entry name" value="P-loop containing nucleotide triphosphate hydrolases"/>
    <property type="match status" value="1"/>
</dbReference>
<name>T0MGI2_9MICR</name>
<dbReference type="GO" id="GO:0030870">
    <property type="term" value="C:Mre11 complex"/>
    <property type="evidence" value="ECO:0007669"/>
    <property type="project" value="TreeGrafter"/>
</dbReference>
<evidence type="ECO:0000313" key="2">
    <source>
        <dbReference type="EMBL" id="EQB60150.1"/>
    </source>
</evidence>
<feature type="coiled-coil region" evidence="1">
    <location>
        <begin position="306"/>
        <end position="333"/>
    </location>
</feature>
<dbReference type="HOGENOM" id="CLU_516870_0_0_1"/>
<dbReference type="OrthoDB" id="18797at2759"/>
<sequence length="527" mass="63153">MKIFEEIKNIFDLFYNLSDSKFVKYKNIFNNFDKYKSRDIFSELNDFYRQVLEYYENLIVNEEMLIIGLEEEIECVKCNLLLFNELKDLNIKDMEKVDPDKIFNDIKIFKNYKEILEKKDKINIRENLKKTNEDLNINIENMQIEISKKTEKIKNFRDILLKKQTEVDFKLAEFIEKNNKLDYFKKHCIIISNKIDELSRMKVNFDEEKFKNLINNNQINRDNLNNLKEEHIKMKDIHNSLYEHTEHYKNIKKYNNIKNEILNFENSIKSLIKSKNENDIIKEYSMIINSKIDSVTEKMNLLLKNKNMLFGEIKQLNKNKENYELELKNEYDDVIQNYNKKFIEHKILEITIRDLDKCIKILDKSIIDYHYNKIEEINLFLTELWGNCYKGNDIDTFKLKINENGSKSYSYKLVVIKQGIELDMRNRCSAGQKMIGSILLRLALAHVFCINFNILTLDEPTTNLDKENIESLAYTLIEIIKKNQQLQLVIITHDEDFLNIMCREGIDCYFRIKRNENGDSIITKQII</sequence>
<organism evidence="2 3">
    <name type="scientific">Vairimorpha apis BRL 01</name>
    <dbReference type="NCBI Taxonomy" id="1037528"/>
    <lineage>
        <taxon>Eukaryota</taxon>
        <taxon>Fungi</taxon>
        <taxon>Fungi incertae sedis</taxon>
        <taxon>Microsporidia</taxon>
        <taxon>Nosematidae</taxon>
        <taxon>Vairimorpha</taxon>
    </lineage>
</organism>
<dbReference type="PANTHER" id="PTHR18867:SF12">
    <property type="entry name" value="DNA REPAIR PROTEIN RAD50"/>
    <property type="match status" value="1"/>
</dbReference>
<evidence type="ECO:0000256" key="1">
    <source>
        <dbReference type="SAM" id="Coils"/>
    </source>
</evidence>
<dbReference type="EMBL" id="KE647328">
    <property type="protein sequence ID" value="EQB60150.1"/>
    <property type="molecule type" value="Genomic_DNA"/>
</dbReference>
<dbReference type="VEuPathDB" id="MicrosporidiaDB:NAPIS_ORF02290"/>
<dbReference type="GO" id="GO:0007004">
    <property type="term" value="P:telomere maintenance via telomerase"/>
    <property type="evidence" value="ECO:0007669"/>
    <property type="project" value="TreeGrafter"/>
</dbReference>
<dbReference type="GO" id="GO:0043047">
    <property type="term" value="F:single-stranded telomeric DNA binding"/>
    <property type="evidence" value="ECO:0007669"/>
    <property type="project" value="TreeGrafter"/>
</dbReference>
<evidence type="ECO:0000313" key="3">
    <source>
        <dbReference type="Proteomes" id="UP000053780"/>
    </source>
</evidence>
<feature type="coiled-coil region" evidence="1">
    <location>
        <begin position="125"/>
        <end position="159"/>
    </location>
</feature>
<proteinExistence type="predicted"/>
<dbReference type="AlphaFoldDB" id="T0MGI2"/>
<dbReference type="GO" id="GO:0070192">
    <property type="term" value="P:chromosome organization involved in meiotic cell cycle"/>
    <property type="evidence" value="ECO:0007669"/>
    <property type="project" value="TreeGrafter"/>
</dbReference>
<gene>
    <name evidence="2" type="ORF">NAPIS_ORF02290</name>
</gene>
<dbReference type="Proteomes" id="UP000053780">
    <property type="component" value="Unassembled WGS sequence"/>
</dbReference>
<protein>
    <submittedName>
        <fullName evidence="2">Dna repair protein rad50</fullName>
    </submittedName>
</protein>
<dbReference type="GO" id="GO:0006302">
    <property type="term" value="P:double-strand break repair"/>
    <property type="evidence" value="ECO:0007669"/>
    <property type="project" value="TreeGrafter"/>
</dbReference>
<dbReference type="InterPro" id="IPR027417">
    <property type="entry name" value="P-loop_NTPase"/>
</dbReference>
<dbReference type="SUPFAM" id="SSF52540">
    <property type="entry name" value="P-loop containing nucleoside triphosphate hydrolases"/>
    <property type="match status" value="1"/>
</dbReference>
<dbReference type="GO" id="GO:0003691">
    <property type="term" value="F:double-stranded telomeric DNA binding"/>
    <property type="evidence" value="ECO:0007669"/>
    <property type="project" value="TreeGrafter"/>
</dbReference>
<dbReference type="GO" id="GO:0051880">
    <property type="term" value="F:G-quadruplex DNA binding"/>
    <property type="evidence" value="ECO:0007669"/>
    <property type="project" value="TreeGrafter"/>
</dbReference>
<reference evidence="2 3" key="1">
    <citation type="journal article" date="2013" name="BMC Genomics">
        <title>Genome sequencing and comparative genomics of honey bee microsporidia, Nosema apis reveal novel insights into host-parasite interactions.</title>
        <authorList>
            <person name="Chen Yp."/>
            <person name="Pettis J.S."/>
            <person name="Zhao Y."/>
            <person name="Liu X."/>
            <person name="Tallon L.J."/>
            <person name="Sadzewicz L.D."/>
            <person name="Li R."/>
            <person name="Zheng H."/>
            <person name="Huang S."/>
            <person name="Zhang X."/>
            <person name="Hamilton M.C."/>
            <person name="Pernal S.F."/>
            <person name="Melathopoulos A.P."/>
            <person name="Yan X."/>
            <person name="Evans J.D."/>
        </authorList>
    </citation>
    <scope>NUCLEOTIDE SEQUENCE [LARGE SCALE GENOMIC DNA]</scope>
    <source>
        <strain evidence="2 3">BRL 01</strain>
    </source>
</reference>
<dbReference type="PANTHER" id="PTHR18867">
    <property type="entry name" value="RAD50"/>
    <property type="match status" value="1"/>
</dbReference>